<protein>
    <recommendedName>
        <fullName evidence="3">DUF309 domain-containing protein</fullName>
    </recommendedName>
</protein>
<dbReference type="OrthoDB" id="9799942at2"/>
<evidence type="ECO:0000313" key="1">
    <source>
        <dbReference type="EMBL" id="PQO25393.1"/>
    </source>
</evidence>
<reference evidence="1 2" key="1">
    <citation type="submission" date="2018-02" db="EMBL/GenBank/DDBJ databases">
        <title>Comparative genomes isolates from brazilian mangrove.</title>
        <authorList>
            <person name="Araujo J.E."/>
            <person name="Taketani R.G."/>
            <person name="Silva M.C.P."/>
            <person name="Loureco M.V."/>
            <person name="Andreote F.D."/>
        </authorList>
    </citation>
    <scope>NUCLEOTIDE SEQUENCE [LARGE SCALE GENOMIC DNA]</scope>
    <source>
        <strain evidence="1 2">HEX-2 MGV</strain>
    </source>
</reference>
<name>A0A2S8EZR2_9BACT</name>
<dbReference type="Gene3D" id="1.10.3450.10">
    <property type="entry name" value="TTHA0068-like"/>
    <property type="match status" value="1"/>
</dbReference>
<gene>
    <name evidence="1" type="ORF">C5Y96_23930</name>
</gene>
<dbReference type="EMBL" id="PUIA01000081">
    <property type="protein sequence ID" value="PQO25393.1"/>
    <property type="molecule type" value="Genomic_DNA"/>
</dbReference>
<evidence type="ECO:0008006" key="3">
    <source>
        <dbReference type="Google" id="ProtNLM"/>
    </source>
</evidence>
<dbReference type="Pfam" id="PF03745">
    <property type="entry name" value="DUF309"/>
    <property type="match status" value="1"/>
</dbReference>
<dbReference type="InterPro" id="IPR005500">
    <property type="entry name" value="DUF309"/>
</dbReference>
<dbReference type="Proteomes" id="UP000240009">
    <property type="component" value="Unassembled WGS sequence"/>
</dbReference>
<dbReference type="InterPro" id="IPR023203">
    <property type="entry name" value="TTHA0068_sf"/>
</dbReference>
<dbReference type="RefSeq" id="WP_105358716.1">
    <property type="nucleotide sequence ID" value="NZ_PUIA01000081.1"/>
</dbReference>
<proteinExistence type="predicted"/>
<organism evidence="1 2">
    <name type="scientific">Blastopirellula marina</name>
    <dbReference type="NCBI Taxonomy" id="124"/>
    <lineage>
        <taxon>Bacteria</taxon>
        <taxon>Pseudomonadati</taxon>
        <taxon>Planctomycetota</taxon>
        <taxon>Planctomycetia</taxon>
        <taxon>Pirellulales</taxon>
        <taxon>Pirellulaceae</taxon>
        <taxon>Blastopirellula</taxon>
    </lineage>
</organism>
<comment type="caution">
    <text evidence="1">The sequence shown here is derived from an EMBL/GenBank/DDBJ whole genome shotgun (WGS) entry which is preliminary data.</text>
</comment>
<sequence length="158" mass="17514">MAAETARYEPSLPLPNCAYVPGLFPRPEAPFEGSTPQQSIRYGVDLFNHGFYWEAHEAWESAWIAYGRAGEQADLLRGLIHLAACGVKARQGSRHGVEIHAAKTIAILESVREDLEITSLRSLTECVRKVRETPSRFLSGAQENVVIVFDFPIELSCG</sequence>
<dbReference type="AlphaFoldDB" id="A0A2S8EZR2"/>
<dbReference type="SUPFAM" id="SSF140663">
    <property type="entry name" value="TTHA0068-like"/>
    <property type="match status" value="1"/>
</dbReference>
<accession>A0A2S8EZR2</accession>
<evidence type="ECO:0000313" key="2">
    <source>
        <dbReference type="Proteomes" id="UP000240009"/>
    </source>
</evidence>